<protein>
    <submittedName>
        <fullName evidence="1">Uncharacterized protein</fullName>
    </submittedName>
</protein>
<dbReference type="AlphaFoldDB" id="A0A8T3C838"/>
<keyword evidence="2" id="KW-1185">Reference proteome</keyword>
<sequence length="73" mass="8086">MYLYIRWEDAIIFPTIVTITAKVAKVVTAIGRPLRGRIAPVPPFSPLYKRPAFLSLEFGGRRQLLGGLRAASS</sequence>
<evidence type="ECO:0000313" key="2">
    <source>
        <dbReference type="Proteomes" id="UP000829196"/>
    </source>
</evidence>
<organism evidence="1 2">
    <name type="scientific">Dendrobium nobile</name>
    <name type="common">Orchid</name>
    <dbReference type="NCBI Taxonomy" id="94219"/>
    <lineage>
        <taxon>Eukaryota</taxon>
        <taxon>Viridiplantae</taxon>
        <taxon>Streptophyta</taxon>
        <taxon>Embryophyta</taxon>
        <taxon>Tracheophyta</taxon>
        <taxon>Spermatophyta</taxon>
        <taxon>Magnoliopsida</taxon>
        <taxon>Liliopsida</taxon>
        <taxon>Asparagales</taxon>
        <taxon>Orchidaceae</taxon>
        <taxon>Epidendroideae</taxon>
        <taxon>Malaxideae</taxon>
        <taxon>Dendrobiinae</taxon>
        <taxon>Dendrobium</taxon>
    </lineage>
</organism>
<evidence type="ECO:0000313" key="1">
    <source>
        <dbReference type="EMBL" id="KAI0528874.1"/>
    </source>
</evidence>
<name>A0A8T3C838_DENNO</name>
<dbReference type="EMBL" id="JAGYWB010000002">
    <property type="protein sequence ID" value="KAI0528874.1"/>
    <property type="molecule type" value="Genomic_DNA"/>
</dbReference>
<dbReference type="Proteomes" id="UP000829196">
    <property type="component" value="Unassembled WGS sequence"/>
</dbReference>
<accession>A0A8T3C838</accession>
<proteinExistence type="predicted"/>
<gene>
    <name evidence="1" type="ORF">KFK09_001417</name>
</gene>
<reference evidence="1" key="1">
    <citation type="journal article" date="2022" name="Front. Genet.">
        <title>Chromosome-Scale Assembly of the Dendrobium nobile Genome Provides Insights Into the Molecular Mechanism of the Biosynthesis of the Medicinal Active Ingredient of Dendrobium.</title>
        <authorList>
            <person name="Xu Q."/>
            <person name="Niu S.-C."/>
            <person name="Li K.-L."/>
            <person name="Zheng P.-J."/>
            <person name="Zhang X.-J."/>
            <person name="Jia Y."/>
            <person name="Liu Y."/>
            <person name="Niu Y.-X."/>
            <person name="Yu L.-H."/>
            <person name="Chen D.-F."/>
            <person name="Zhang G.-Q."/>
        </authorList>
    </citation>
    <scope>NUCLEOTIDE SEQUENCE</scope>
    <source>
        <tissue evidence="1">Leaf</tissue>
    </source>
</reference>
<comment type="caution">
    <text evidence="1">The sequence shown here is derived from an EMBL/GenBank/DDBJ whole genome shotgun (WGS) entry which is preliminary data.</text>
</comment>